<dbReference type="InterPro" id="IPR022418">
    <property type="entry name" value="Porphobilinogen_deaminase_C"/>
</dbReference>
<dbReference type="KEGG" id="tcn:H9L16_06480"/>
<evidence type="ECO:0000256" key="6">
    <source>
        <dbReference type="ARBA" id="ARBA00023244"/>
    </source>
</evidence>
<comment type="pathway">
    <text evidence="2">Porphyrin-containing compound metabolism; protoporphyrin-IX biosynthesis; coproporphyrinogen-III from 5-aminolevulinate: step 2/4.</text>
</comment>
<proteinExistence type="inferred from homology"/>
<evidence type="ECO:0000256" key="1">
    <source>
        <dbReference type="ARBA" id="ARBA00002869"/>
    </source>
</evidence>
<dbReference type="EMBL" id="CP060719">
    <property type="protein sequence ID" value="QNN71199.1"/>
    <property type="molecule type" value="Genomic_DNA"/>
</dbReference>
<dbReference type="UniPathway" id="UPA00251">
    <property type="reaction ID" value="UER00319"/>
</dbReference>
<dbReference type="PANTHER" id="PTHR11557">
    <property type="entry name" value="PORPHOBILINOGEN DEAMINASE"/>
    <property type="match status" value="1"/>
</dbReference>
<dbReference type="AlphaFoldDB" id="A0A7G9STM4"/>
<evidence type="ECO:0000259" key="10">
    <source>
        <dbReference type="Pfam" id="PF03900"/>
    </source>
</evidence>
<evidence type="ECO:0000256" key="2">
    <source>
        <dbReference type="ARBA" id="ARBA00004735"/>
    </source>
</evidence>
<keyword evidence="6 8" id="KW-0627">Porphyrin biosynthesis</keyword>
<evidence type="ECO:0000256" key="4">
    <source>
        <dbReference type="ARBA" id="ARBA00011245"/>
    </source>
</evidence>
<dbReference type="GO" id="GO:0005737">
    <property type="term" value="C:cytoplasm"/>
    <property type="evidence" value="ECO:0007669"/>
    <property type="project" value="UniProtKB-UniRule"/>
</dbReference>
<dbReference type="FunFam" id="3.40.190.10:FF:000005">
    <property type="entry name" value="Porphobilinogen deaminase"/>
    <property type="match status" value="1"/>
</dbReference>
<feature type="domain" description="Porphobilinogen deaminase N-terminal" evidence="9">
    <location>
        <begin position="4"/>
        <end position="210"/>
    </location>
</feature>
<keyword evidence="12" id="KW-1185">Reference proteome</keyword>
<evidence type="ECO:0000256" key="3">
    <source>
        <dbReference type="ARBA" id="ARBA00005638"/>
    </source>
</evidence>
<evidence type="ECO:0000313" key="12">
    <source>
        <dbReference type="Proteomes" id="UP000515804"/>
    </source>
</evidence>
<evidence type="ECO:0000256" key="8">
    <source>
        <dbReference type="HAMAP-Rule" id="MF_00260"/>
    </source>
</evidence>
<dbReference type="CDD" id="cd13646">
    <property type="entry name" value="PBP2_EcHMBS_like"/>
    <property type="match status" value="1"/>
</dbReference>
<dbReference type="InterPro" id="IPR022419">
    <property type="entry name" value="Porphobilin_deaminase_cofac_BS"/>
</dbReference>
<dbReference type="Gene3D" id="3.40.190.10">
    <property type="entry name" value="Periplasmic binding protein-like II"/>
    <property type="match status" value="2"/>
</dbReference>
<dbReference type="Pfam" id="PF01379">
    <property type="entry name" value="Porphobil_deam"/>
    <property type="match status" value="1"/>
</dbReference>
<evidence type="ECO:0000313" key="11">
    <source>
        <dbReference type="EMBL" id="QNN71199.1"/>
    </source>
</evidence>
<dbReference type="RefSeq" id="WP_187553714.1">
    <property type="nucleotide sequence ID" value="NZ_BMZL01000002.1"/>
</dbReference>
<comment type="catalytic activity">
    <reaction evidence="7 8">
        <text>4 porphobilinogen + H2O = hydroxymethylbilane + 4 NH4(+)</text>
        <dbReference type="Rhea" id="RHEA:13185"/>
        <dbReference type="ChEBI" id="CHEBI:15377"/>
        <dbReference type="ChEBI" id="CHEBI:28938"/>
        <dbReference type="ChEBI" id="CHEBI:57845"/>
        <dbReference type="ChEBI" id="CHEBI:58126"/>
        <dbReference type="EC" id="2.5.1.61"/>
    </reaction>
</comment>
<dbReference type="PROSITE" id="PS00533">
    <property type="entry name" value="PORPHOBILINOGEN_DEAM"/>
    <property type="match status" value="1"/>
</dbReference>
<sequence>MTTLRIATRKSPLALWQTEHVADRLRAAHPGLVVELVPMSTRGDEVLDRSLAAIGGKGLFLKELEVAMQRGDADCAVHSLKDVPMELEPGFALPAILARADHADAFVSNHFDGIESLPQGARVGTSSLRRQAQLRALRPDLQLVDLRGNVNTRLAKLDAGDYDAIVLACAGLQRLGFDARIRARLDAPQWLPAPAQGAIAIECREGADTVIALCAALDDADTRTCVTAERAMNRALHGSCHVPVAAYARLDGDALSLAGLVGSAADGSRVRAQAQGHRNAAEALGIEVAGLLLEQGARELIDARDDTQNA</sequence>
<dbReference type="InterPro" id="IPR022417">
    <property type="entry name" value="Porphobilin_deaminase_N"/>
</dbReference>
<dbReference type="SUPFAM" id="SSF53850">
    <property type="entry name" value="Periplasmic binding protein-like II"/>
    <property type="match status" value="1"/>
</dbReference>
<evidence type="ECO:0000256" key="7">
    <source>
        <dbReference type="ARBA" id="ARBA00048169"/>
    </source>
</evidence>
<dbReference type="PRINTS" id="PR00151">
    <property type="entry name" value="PORPHBDMNASE"/>
</dbReference>
<protein>
    <recommendedName>
        <fullName evidence="8">Porphobilinogen deaminase</fullName>
        <shortName evidence="8">PBG</shortName>
        <ecNumber evidence="8">2.5.1.61</ecNumber>
    </recommendedName>
    <alternativeName>
        <fullName evidence="8">Hydroxymethylbilane synthase</fullName>
        <shortName evidence="8">HMBS</shortName>
    </alternativeName>
    <alternativeName>
        <fullName evidence="8">Pre-uroporphyrinogen synthase</fullName>
    </alternativeName>
</protein>
<dbReference type="GO" id="GO:0006782">
    <property type="term" value="P:protoporphyrinogen IX biosynthetic process"/>
    <property type="evidence" value="ECO:0007669"/>
    <property type="project" value="UniProtKB-UniRule"/>
</dbReference>
<dbReference type="PIRSF" id="PIRSF001438">
    <property type="entry name" value="4pyrrol_synth_OHMeBilane_synth"/>
    <property type="match status" value="1"/>
</dbReference>
<comment type="miscellaneous">
    <text evidence="8">The porphobilinogen subunits are added to the dipyrromethane group.</text>
</comment>
<comment type="cofactor">
    <cofactor evidence="8">
        <name>dipyrromethane</name>
        <dbReference type="ChEBI" id="CHEBI:60342"/>
    </cofactor>
    <text evidence="8">Binds 1 dipyrromethane group covalently.</text>
</comment>
<comment type="subunit">
    <text evidence="4 8">Monomer.</text>
</comment>
<name>A0A7G9STM4_9GAMM</name>
<gene>
    <name evidence="8 11" type="primary">hemC</name>
    <name evidence="11" type="ORF">H9L16_06480</name>
</gene>
<dbReference type="GO" id="GO:0004418">
    <property type="term" value="F:hydroxymethylbilane synthase activity"/>
    <property type="evidence" value="ECO:0007669"/>
    <property type="project" value="UniProtKB-UniRule"/>
</dbReference>
<dbReference type="FunFam" id="3.40.190.10:FF:000004">
    <property type="entry name" value="Porphobilinogen deaminase"/>
    <property type="match status" value="1"/>
</dbReference>
<dbReference type="SUPFAM" id="SSF54782">
    <property type="entry name" value="Porphobilinogen deaminase (hydroxymethylbilane synthase), C-terminal domain"/>
    <property type="match status" value="1"/>
</dbReference>
<reference evidence="11 12" key="1">
    <citation type="submission" date="2020-08" db="EMBL/GenBank/DDBJ databases">
        <title>Genome sequence of Thermomonas carbonis KCTC 42013T.</title>
        <authorList>
            <person name="Hyun D.-W."/>
            <person name="Bae J.-W."/>
        </authorList>
    </citation>
    <scope>NUCLEOTIDE SEQUENCE [LARGE SCALE GENOMIC DNA]</scope>
    <source>
        <strain evidence="11 12">KCTC 42013</strain>
    </source>
</reference>
<evidence type="ECO:0000259" key="9">
    <source>
        <dbReference type="Pfam" id="PF01379"/>
    </source>
</evidence>
<dbReference type="PANTHER" id="PTHR11557:SF0">
    <property type="entry name" value="PORPHOBILINOGEN DEAMINASE"/>
    <property type="match status" value="1"/>
</dbReference>
<accession>A0A7G9STM4</accession>
<dbReference type="Gene3D" id="3.30.160.40">
    <property type="entry name" value="Porphobilinogen deaminase, C-terminal domain"/>
    <property type="match status" value="1"/>
</dbReference>
<dbReference type="EC" id="2.5.1.61" evidence="8"/>
<dbReference type="InterPro" id="IPR000860">
    <property type="entry name" value="HemC"/>
</dbReference>
<organism evidence="11 12">
    <name type="scientific">Thermomonas carbonis</name>
    <dbReference type="NCBI Taxonomy" id="1463158"/>
    <lineage>
        <taxon>Bacteria</taxon>
        <taxon>Pseudomonadati</taxon>
        <taxon>Pseudomonadota</taxon>
        <taxon>Gammaproteobacteria</taxon>
        <taxon>Lysobacterales</taxon>
        <taxon>Lysobacteraceae</taxon>
        <taxon>Thermomonas</taxon>
    </lineage>
</organism>
<evidence type="ECO:0000256" key="5">
    <source>
        <dbReference type="ARBA" id="ARBA00022679"/>
    </source>
</evidence>
<dbReference type="NCBIfam" id="TIGR00212">
    <property type="entry name" value="hemC"/>
    <property type="match status" value="1"/>
</dbReference>
<feature type="modified residue" description="S-(dipyrrolylmethanemethyl)cysteine" evidence="8">
    <location>
        <position position="240"/>
    </location>
</feature>
<keyword evidence="5 8" id="KW-0808">Transferase</keyword>
<dbReference type="HAMAP" id="MF_00260">
    <property type="entry name" value="Porphobil_deam"/>
    <property type="match status" value="1"/>
</dbReference>
<dbReference type="Pfam" id="PF03900">
    <property type="entry name" value="Porphobil_deamC"/>
    <property type="match status" value="1"/>
</dbReference>
<dbReference type="Proteomes" id="UP000515804">
    <property type="component" value="Chromosome"/>
</dbReference>
<comment type="function">
    <text evidence="1 8">Tetrapolymerization of the monopyrrole PBG into the hydroxymethylbilane pre-uroporphyrinogen in several discrete steps.</text>
</comment>
<feature type="domain" description="Porphobilinogen deaminase C-terminal" evidence="10">
    <location>
        <begin position="224"/>
        <end position="293"/>
    </location>
</feature>
<dbReference type="InterPro" id="IPR036803">
    <property type="entry name" value="Porphobilinogen_deaminase_C_sf"/>
</dbReference>
<comment type="similarity">
    <text evidence="3 8">Belongs to the HMBS family.</text>
</comment>